<dbReference type="PANTHER" id="PTHR34135">
    <property type="entry name" value="LYSOZYME"/>
    <property type="match status" value="1"/>
</dbReference>
<name>A0A0B8NJH5_9NOCA</name>
<dbReference type="GO" id="GO:0016998">
    <property type="term" value="P:cell wall macromolecule catabolic process"/>
    <property type="evidence" value="ECO:0007669"/>
    <property type="project" value="InterPro"/>
</dbReference>
<gene>
    <name evidence="4" type="ORF">NS506_00754</name>
    <name evidence="5" type="ORF">NSK11_contig00074-0007</name>
</gene>
<reference evidence="4 7" key="3">
    <citation type="submission" date="2016-10" db="EMBL/GenBank/DDBJ databases">
        <title>Genome sequence of Nocardia seriolae strain EM150506, isolated from Anguila japonica.</title>
        <authorList>
            <person name="Han H.-J."/>
        </authorList>
    </citation>
    <scope>NUCLEOTIDE SEQUENCE [LARGE SCALE GENOMIC DNA]</scope>
    <source>
        <strain evidence="4 7">EM150506</strain>
    </source>
</reference>
<evidence type="ECO:0000313" key="4">
    <source>
        <dbReference type="EMBL" id="APA94833.1"/>
    </source>
</evidence>
<dbReference type="GO" id="GO:0016052">
    <property type="term" value="P:carbohydrate catabolic process"/>
    <property type="evidence" value="ECO:0007669"/>
    <property type="project" value="TreeGrafter"/>
</dbReference>
<dbReference type="RefSeq" id="WP_052087067.1">
    <property type="nucleotide sequence ID" value="NZ_AP017900.1"/>
</dbReference>
<comment type="similarity">
    <text evidence="1">Belongs to the glycosyl hydrolase 25 family.</text>
</comment>
<dbReference type="KEGG" id="nsr:NS506_00754"/>
<evidence type="ECO:0000313" key="5">
    <source>
        <dbReference type="EMBL" id="GAP30172.1"/>
    </source>
</evidence>
<dbReference type="Pfam" id="PF01183">
    <property type="entry name" value="Glyco_hydro_25"/>
    <property type="match status" value="1"/>
</dbReference>
<protein>
    <recommendedName>
        <fullName evidence="8">Lysozyme</fullName>
    </recommendedName>
</protein>
<dbReference type="GO" id="GO:0009253">
    <property type="term" value="P:peptidoglycan catabolic process"/>
    <property type="evidence" value="ECO:0007669"/>
    <property type="project" value="InterPro"/>
</dbReference>
<dbReference type="Gene3D" id="3.20.20.80">
    <property type="entry name" value="Glycosidases"/>
    <property type="match status" value="1"/>
</dbReference>
<dbReference type="InterPro" id="IPR002053">
    <property type="entry name" value="Glyco_hydro_25"/>
</dbReference>
<reference evidence="5 6" key="2">
    <citation type="journal article" date="2016" name="Genome Announc.">
        <title>Draft Genome Sequence of Erythromycin- and Oxytetracycline-Sensitive Nocardia seriolae Strain U-1 (NBRC 110359).</title>
        <authorList>
            <person name="Imajoh M."/>
            <person name="Sukeda M."/>
            <person name="Shimizu M."/>
            <person name="Yamane J."/>
            <person name="Ohnishi K."/>
            <person name="Oshima S."/>
        </authorList>
    </citation>
    <scope>NUCLEOTIDE SEQUENCE [LARGE SCALE GENOMIC DNA]</scope>
    <source>
        <strain evidence="5 6">U-1</strain>
    </source>
</reference>
<dbReference type="InterPro" id="IPR018077">
    <property type="entry name" value="Glyco_hydro_fam25_subgr"/>
</dbReference>
<evidence type="ECO:0000313" key="6">
    <source>
        <dbReference type="Proteomes" id="UP000037179"/>
    </source>
</evidence>
<dbReference type="Proteomes" id="UP000180166">
    <property type="component" value="Chromosome"/>
</dbReference>
<dbReference type="SMART" id="SM00641">
    <property type="entry name" value="Glyco_25"/>
    <property type="match status" value="1"/>
</dbReference>
<accession>A0A0B8NJH5</accession>
<dbReference type="EMBL" id="CP017839">
    <property type="protein sequence ID" value="APA94833.1"/>
    <property type="molecule type" value="Genomic_DNA"/>
</dbReference>
<dbReference type="SUPFAM" id="SSF51445">
    <property type="entry name" value="(Trans)glycosidases"/>
    <property type="match status" value="1"/>
</dbReference>
<evidence type="ECO:0008006" key="8">
    <source>
        <dbReference type="Google" id="ProtNLM"/>
    </source>
</evidence>
<proteinExistence type="inferred from homology"/>
<dbReference type="PANTHER" id="PTHR34135:SF2">
    <property type="entry name" value="LYSOZYME"/>
    <property type="match status" value="1"/>
</dbReference>
<evidence type="ECO:0000256" key="1">
    <source>
        <dbReference type="ARBA" id="ARBA00010646"/>
    </source>
</evidence>
<dbReference type="GO" id="GO:0003796">
    <property type="term" value="F:lysozyme activity"/>
    <property type="evidence" value="ECO:0007669"/>
    <property type="project" value="InterPro"/>
</dbReference>
<dbReference type="AlphaFoldDB" id="A0A0B8NJH5"/>
<sequence>MTIFGIDISNNNGPDIDLAQVAREGFQFVFAKVTEGDGFVDHTWPAYRDAAHANGLLVAGYHYLRADADAEAQADLYVSHLGDAATMVDFETDSGDLSTCWAFVNAVNARGHKINLSYIPRWYWQRIGSPDLSNVPGLIQSSYVYGSGPASALYPGDDSPFWIGFGGKEVDLLQFTDAAVVAGHRVDANAFTGTLDQLRVLLGLAPTTTQGVLMALTDAQQADLYDKVQEIWGQLRGPDGQGWPQLGRNMQGQNMTLVDAVAKLQQDLASNLTPAPKATS</sequence>
<evidence type="ECO:0000256" key="2">
    <source>
        <dbReference type="ARBA" id="ARBA00022801"/>
    </source>
</evidence>
<dbReference type="InterPro" id="IPR017853">
    <property type="entry name" value="GH"/>
</dbReference>
<keyword evidence="3" id="KW-0326">Glycosidase</keyword>
<evidence type="ECO:0000256" key="3">
    <source>
        <dbReference type="ARBA" id="ARBA00023295"/>
    </source>
</evidence>
<dbReference type="CDD" id="cd00599">
    <property type="entry name" value="GH25_muramidase"/>
    <property type="match status" value="1"/>
</dbReference>
<evidence type="ECO:0000313" key="7">
    <source>
        <dbReference type="Proteomes" id="UP000180166"/>
    </source>
</evidence>
<dbReference type="GeneID" id="93371499"/>
<keyword evidence="6" id="KW-1185">Reference proteome</keyword>
<dbReference type="Proteomes" id="UP000037179">
    <property type="component" value="Unassembled WGS sequence"/>
</dbReference>
<dbReference type="OrthoDB" id="3345404at2"/>
<dbReference type="EMBL" id="BBYQ01000074">
    <property type="protein sequence ID" value="GAP30172.1"/>
    <property type="molecule type" value="Genomic_DNA"/>
</dbReference>
<reference evidence="6" key="1">
    <citation type="submission" date="2015-07" db="EMBL/GenBank/DDBJ databases">
        <title>Nocardia seriolae U-1 whole genome shotgun sequence.</title>
        <authorList>
            <person name="Imajoh M."/>
            <person name="Fukumoto Y."/>
            <person name="Sukeda M."/>
            <person name="Yamane J."/>
            <person name="Yamasaki K."/>
            <person name="Shimizu M."/>
            <person name="Ohnishi K."/>
            <person name="Oshima S."/>
        </authorList>
    </citation>
    <scope>NUCLEOTIDE SEQUENCE [LARGE SCALE GENOMIC DNA]</scope>
    <source>
        <strain evidence="6">U-1</strain>
    </source>
</reference>
<organism evidence="5 6">
    <name type="scientific">Nocardia seriolae</name>
    <dbReference type="NCBI Taxonomy" id="37332"/>
    <lineage>
        <taxon>Bacteria</taxon>
        <taxon>Bacillati</taxon>
        <taxon>Actinomycetota</taxon>
        <taxon>Actinomycetes</taxon>
        <taxon>Mycobacteriales</taxon>
        <taxon>Nocardiaceae</taxon>
        <taxon>Nocardia</taxon>
    </lineage>
</organism>
<keyword evidence="2" id="KW-0378">Hydrolase</keyword>